<sequence length="82" mass="8482">MFSAANPPVAARSSANENSANAGTSRPPPAVRAAEAPGASAWCWFSEKDGRFGGAPVALPGGFFSGCVPARSDEQQQPIRHR</sequence>
<dbReference type="EMBL" id="GBRH01171133">
    <property type="protein sequence ID" value="JAE26763.1"/>
    <property type="molecule type" value="Transcribed_RNA"/>
</dbReference>
<accession>A0A0A9H1K0</accession>
<organism evidence="2">
    <name type="scientific">Arundo donax</name>
    <name type="common">Giant reed</name>
    <name type="synonym">Donax arundinaceus</name>
    <dbReference type="NCBI Taxonomy" id="35708"/>
    <lineage>
        <taxon>Eukaryota</taxon>
        <taxon>Viridiplantae</taxon>
        <taxon>Streptophyta</taxon>
        <taxon>Embryophyta</taxon>
        <taxon>Tracheophyta</taxon>
        <taxon>Spermatophyta</taxon>
        <taxon>Magnoliopsida</taxon>
        <taxon>Liliopsida</taxon>
        <taxon>Poales</taxon>
        <taxon>Poaceae</taxon>
        <taxon>PACMAD clade</taxon>
        <taxon>Arundinoideae</taxon>
        <taxon>Arundineae</taxon>
        <taxon>Arundo</taxon>
    </lineage>
</organism>
<evidence type="ECO:0000313" key="2">
    <source>
        <dbReference type="EMBL" id="JAE26763.1"/>
    </source>
</evidence>
<name>A0A0A9H1K0_ARUDO</name>
<protein>
    <submittedName>
        <fullName evidence="2">Uncharacterized protein</fullName>
    </submittedName>
</protein>
<feature type="region of interest" description="Disordered" evidence="1">
    <location>
        <begin position="1"/>
        <end position="33"/>
    </location>
</feature>
<evidence type="ECO:0000256" key="1">
    <source>
        <dbReference type="SAM" id="MobiDB-lite"/>
    </source>
</evidence>
<proteinExistence type="predicted"/>
<reference evidence="2" key="2">
    <citation type="journal article" date="2015" name="Data Brief">
        <title>Shoot transcriptome of the giant reed, Arundo donax.</title>
        <authorList>
            <person name="Barrero R.A."/>
            <person name="Guerrero F.D."/>
            <person name="Moolhuijzen P."/>
            <person name="Goolsby J.A."/>
            <person name="Tidwell J."/>
            <person name="Bellgard S.E."/>
            <person name="Bellgard M.I."/>
        </authorList>
    </citation>
    <scope>NUCLEOTIDE SEQUENCE</scope>
    <source>
        <tissue evidence="2">Shoot tissue taken approximately 20 cm above the soil surface</tissue>
    </source>
</reference>
<feature type="compositionally biased region" description="Low complexity" evidence="1">
    <location>
        <begin position="10"/>
        <end position="22"/>
    </location>
</feature>
<reference evidence="2" key="1">
    <citation type="submission" date="2014-09" db="EMBL/GenBank/DDBJ databases">
        <authorList>
            <person name="Magalhaes I.L.F."/>
            <person name="Oliveira U."/>
            <person name="Santos F.R."/>
            <person name="Vidigal T.H.D.A."/>
            <person name="Brescovit A.D."/>
            <person name="Santos A.J."/>
        </authorList>
    </citation>
    <scope>NUCLEOTIDE SEQUENCE</scope>
    <source>
        <tissue evidence="2">Shoot tissue taken approximately 20 cm above the soil surface</tissue>
    </source>
</reference>
<dbReference type="AlphaFoldDB" id="A0A0A9H1K0"/>